<dbReference type="PANTHER" id="PTHR23305:SF18">
    <property type="entry name" value="OBG-TYPE G DOMAIN-CONTAINING PROTEIN"/>
    <property type="match status" value="1"/>
</dbReference>
<evidence type="ECO:0000256" key="5">
    <source>
        <dbReference type="ARBA" id="ARBA00022842"/>
    </source>
</evidence>
<dbReference type="InterPro" id="IPR004095">
    <property type="entry name" value="TGS"/>
</dbReference>
<evidence type="ECO:0000256" key="4">
    <source>
        <dbReference type="ARBA" id="ARBA00022840"/>
    </source>
</evidence>
<dbReference type="SUPFAM" id="SSF81271">
    <property type="entry name" value="TGS-like"/>
    <property type="match status" value="1"/>
</dbReference>
<dbReference type="InterPro" id="IPR004396">
    <property type="entry name" value="ATPase_YchF/OLA1"/>
</dbReference>
<comment type="similarity">
    <text evidence="6">Belongs to the TRAFAC class OBG-HflX-like GTPase superfamily. OBG GTPase family. YchF/OLA1 subfamily.</text>
</comment>
<feature type="domain" description="OBG-type G" evidence="7">
    <location>
        <begin position="3"/>
        <end position="257"/>
    </location>
</feature>
<dbReference type="Gene3D" id="1.10.150.300">
    <property type="entry name" value="TGS-like domain"/>
    <property type="match status" value="1"/>
</dbReference>
<proteinExistence type="inferred from homology"/>
<dbReference type="GO" id="GO:0046872">
    <property type="term" value="F:metal ion binding"/>
    <property type="evidence" value="ECO:0007669"/>
    <property type="project" value="UniProtKB-KW"/>
</dbReference>
<organism evidence="9 10">
    <name type="scientific">Persicimonas caeni</name>
    <dbReference type="NCBI Taxonomy" id="2292766"/>
    <lineage>
        <taxon>Bacteria</taxon>
        <taxon>Deltaproteobacteria</taxon>
        <taxon>Bradymonadales</taxon>
        <taxon>Bradymonadaceae</taxon>
        <taxon>Persicimonas</taxon>
    </lineage>
</organism>
<dbReference type="PIRSF" id="PIRSF006641">
    <property type="entry name" value="CHP00092"/>
    <property type="match status" value="1"/>
</dbReference>
<dbReference type="SUPFAM" id="SSF52540">
    <property type="entry name" value="P-loop containing nucleoside triphosphate hydrolases"/>
    <property type="match status" value="1"/>
</dbReference>
<dbReference type="InterPro" id="IPR013029">
    <property type="entry name" value="YchF_C"/>
</dbReference>
<dbReference type="OrthoDB" id="9810373at2"/>
<dbReference type="AlphaFoldDB" id="A0A4Y6PTE4"/>
<reference evidence="9 10" key="1">
    <citation type="submission" date="2019-06" db="EMBL/GenBank/DDBJ databases">
        <title>Persicimonas caeni gen. nov., sp. nov., a predatory bacterium isolated from solar saltern.</title>
        <authorList>
            <person name="Wang S."/>
        </authorList>
    </citation>
    <scope>NUCLEOTIDE SEQUENCE [LARGE SCALE GENOMIC DNA]</scope>
    <source>
        <strain evidence="9 10">YN101</strain>
    </source>
</reference>
<dbReference type="RefSeq" id="WP_141198076.1">
    <property type="nucleotide sequence ID" value="NZ_CP041186.1"/>
</dbReference>
<dbReference type="GO" id="GO:0005524">
    <property type="term" value="F:ATP binding"/>
    <property type="evidence" value="ECO:0007669"/>
    <property type="project" value="UniProtKB-UniRule"/>
</dbReference>
<keyword evidence="3 6" id="KW-0547">Nucleotide-binding</keyword>
<comment type="function">
    <text evidence="6">ATPase that binds to both the 70S ribosome and the 50S ribosomal subunit in a nucleotide-independent manner.</text>
</comment>
<sequence>MSVSAGVVGLPNVGKSTIFNALTEAGADSANYPFCTIDPNVGIVPVPDPRLDIINAHITTQEVIPTVVEIVDIAGLVKGASEGEGLGNKFLANIREVDAILHVVRCFEDSDVTHVEGGVDPARDVDIINTELILADMQTVDKRLEKAKRAAKSQDKEEIARVKVLEKVIETLNEGLPARSLELNDNERRLVHDCHLLTMKPVLYVANVDENDLEGQSEHVQTLRNLAEGEKSGVVVLCGSIESELAELEDAEKREMLEGLGIDEPALNVLVRAAYKLLGLQSFFTAGEKEVRAWTIPVGATAPQAAGVIHTDFEKRFIRAEVYTVDALEEHGDEAGIRSAGKLRLEGKDYVVKDGDIMHIRHNA</sequence>
<evidence type="ECO:0000256" key="2">
    <source>
        <dbReference type="ARBA" id="ARBA00022723"/>
    </source>
</evidence>
<dbReference type="InterPro" id="IPR023192">
    <property type="entry name" value="TGS-like_dom_sf"/>
</dbReference>
<dbReference type="InterPro" id="IPR027417">
    <property type="entry name" value="P-loop_NTPase"/>
</dbReference>
<dbReference type="InterPro" id="IPR041706">
    <property type="entry name" value="YchF_N"/>
</dbReference>
<evidence type="ECO:0000256" key="3">
    <source>
        <dbReference type="ARBA" id="ARBA00022741"/>
    </source>
</evidence>
<evidence type="ECO:0000256" key="1">
    <source>
        <dbReference type="ARBA" id="ARBA00001946"/>
    </source>
</evidence>
<dbReference type="InterPro" id="IPR031167">
    <property type="entry name" value="G_OBG"/>
</dbReference>
<evidence type="ECO:0000259" key="8">
    <source>
        <dbReference type="PROSITE" id="PS51880"/>
    </source>
</evidence>
<dbReference type="PRINTS" id="PR00326">
    <property type="entry name" value="GTP1OBG"/>
</dbReference>
<dbReference type="InterPro" id="IPR006073">
    <property type="entry name" value="GTP-bd"/>
</dbReference>
<dbReference type="GO" id="GO:0005737">
    <property type="term" value="C:cytoplasm"/>
    <property type="evidence" value="ECO:0007669"/>
    <property type="project" value="TreeGrafter"/>
</dbReference>
<dbReference type="GO" id="GO:0043023">
    <property type="term" value="F:ribosomal large subunit binding"/>
    <property type="evidence" value="ECO:0007669"/>
    <property type="project" value="UniProtKB-UniRule"/>
</dbReference>
<dbReference type="Proteomes" id="UP000315995">
    <property type="component" value="Chromosome"/>
</dbReference>
<dbReference type="Pfam" id="PF06071">
    <property type="entry name" value="YchF-GTPase_C"/>
    <property type="match status" value="1"/>
</dbReference>
<dbReference type="Gene3D" id="3.40.50.300">
    <property type="entry name" value="P-loop containing nucleotide triphosphate hydrolases"/>
    <property type="match status" value="1"/>
</dbReference>
<accession>A0A4Y6PTE4</accession>
<dbReference type="FunFam" id="3.10.20.30:FF:000001">
    <property type="entry name" value="Ribosome-binding ATPase YchF"/>
    <property type="match status" value="1"/>
</dbReference>
<dbReference type="InterPro" id="IPR012675">
    <property type="entry name" value="Beta-grasp_dom_sf"/>
</dbReference>
<evidence type="ECO:0000313" key="10">
    <source>
        <dbReference type="Proteomes" id="UP000315995"/>
    </source>
</evidence>
<dbReference type="EMBL" id="CP041186">
    <property type="protein sequence ID" value="QDG51596.1"/>
    <property type="molecule type" value="Genomic_DNA"/>
</dbReference>
<keyword evidence="2" id="KW-0479">Metal-binding</keyword>
<evidence type="ECO:0000259" key="7">
    <source>
        <dbReference type="PROSITE" id="PS51710"/>
    </source>
</evidence>
<dbReference type="PROSITE" id="PS51710">
    <property type="entry name" value="G_OBG"/>
    <property type="match status" value="1"/>
</dbReference>
<dbReference type="CDD" id="cd04867">
    <property type="entry name" value="TGS_YchF_OLA1"/>
    <property type="match status" value="1"/>
</dbReference>
<dbReference type="PROSITE" id="PS51880">
    <property type="entry name" value="TGS"/>
    <property type="match status" value="1"/>
</dbReference>
<protein>
    <recommendedName>
        <fullName evidence="6">Ribosome-binding ATPase YchF</fullName>
    </recommendedName>
</protein>
<comment type="cofactor">
    <cofactor evidence="1">
        <name>Mg(2+)</name>
        <dbReference type="ChEBI" id="CHEBI:18420"/>
    </cofactor>
</comment>
<keyword evidence="10" id="KW-1185">Reference proteome</keyword>
<name>A0A4Y6PTE4_PERCE</name>
<dbReference type="Gene3D" id="3.10.20.30">
    <property type="match status" value="1"/>
</dbReference>
<keyword evidence="4 6" id="KW-0067">ATP-binding</keyword>
<dbReference type="InterPro" id="IPR012676">
    <property type="entry name" value="TGS-like"/>
</dbReference>
<gene>
    <name evidence="6 9" type="primary">ychF</name>
    <name evidence="9" type="ORF">FIV42_12815</name>
</gene>
<keyword evidence="5" id="KW-0460">Magnesium</keyword>
<dbReference type="GO" id="GO:0016887">
    <property type="term" value="F:ATP hydrolysis activity"/>
    <property type="evidence" value="ECO:0007669"/>
    <property type="project" value="UniProtKB-UniRule"/>
</dbReference>
<feature type="domain" description="TGS" evidence="8">
    <location>
        <begin position="279"/>
        <end position="362"/>
    </location>
</feature>
<dbReference type="CDD" id="cd01900">
    <property type="entry name" value="YchF"/>
    <property type="match status" value="1"/>
</dbReference>
<dbReference type="Pfam" id="PF01926">
    <property type="entry name" value="MMR_HSR1"/>
    <property type="match status" value="1"/>
</dbReference>
<dbReference type="FunFam" id="1.10.150.300:FF:000001">
    <property type="entry name" value="Ribosome-binding ATPase YchF"/>
    <property type="match status" value="1"/>
</dbReference>
<accession>A0A5B8Y6J1</accession>
<feature type="binding site" evidence="6">
    <location>
        <begin position="12"/>
        <end position="17"/>
    </location>
    <ligand>
        <name>ATP</name>
        <dbReference type="ChEBI" id="CHEBI:30616"/>
    </ligand>
</feature>
<dbReference type="HAMAP" id="MF_00944">
    <property type="entry name" value="YchF_OLA1_ATPase"/>
    <property type="match status" value="1"/>
</dbReference>
<dbReference type="NCBIfam" id="TIGR00092">
    <property type="entry name" value="redox-regulated ATPase YchF"/>
    <property type="match status" value="1"/>
</dbReference>
<dbReference type="PANTHER" id="PTHR23305">
    <property type="entry name" value="OBG GTPASE FAMILY"/>
    <property type="match status" value="1"/>
</dbReference>
<evidence type="ECO:0000313" key="9">
    <source>
        <dbReference type="EMBL" id="QDG51596.1"/>
    </source>
</evidence>
<dbReference type="GO" id="GO:0005525">
    <property type="term" value="F:GTP binding"/>
    <property type="evidence" value="ECO:0007669"/>
    <property type="project" value="InterPro"/>
</dbReference>
<evidence type="ECO:0000256" key="6">
    <source>
        <dbReference type="HAMAP-Rule" id="MF_00944"/>
    </source>
</evidence>